<reference evidence="4" key="1">
    <citation type="journal article" date="2020" name="mSystems">
        <title>Genome- and Community-Level Interaction Insights into Carbon Utilization and Element Cycling Functions of Hydrothermarchaeota in Hydrothermal Sediment.</title>
        <authorList>
            <person name="Zhou Z."/>
            <person name="Liu Y."/>
            <person name="Xu W."/>
            <person name="Pan J."/>
            <person name="Luo Z.H."/>
            <person name="Li M."/>
        </authorList>
    </citation>
    <scope>NUCLEOTIDE SEQUENCE [LARGE SCALE GENOMIC DNA]</scope>
    <source>
        <strain evidence="4">HyVt-483</strain>
    </source>
</reference>
<dbReference type="GO" id="GO:0005737">
    <property type="term" value="C:cytoplasm"/>
    <property type="evidence" value="ECO:0007669"/>
    <property type="project" value="TreeGrafter"/>
</dbReference>
<dbReference type="PANTHER" id="PTHR43626:SF4">
    <property type="entry name" value="GCN5-RELATED N-ACETYLTRANSFERASE 2, CHLOROPLASTIC"/>
    <property type="match status" value="1"/>
</dbReference>
<dbReference type="AlphaFoldDB" id="A0A7C3CMK2"/>
<feature type="domain" description="N-acetyltransferase" evidence="3">
    <location>
        <begin position="1"/>
        <end position="154"/>
    </location>
</feature>
<dbReference type="InterPro" id="IPR016181">
    <property type="entry name" value="Acyl_CoA_acyltransferase"/>
</dbReference>
<sequence length="157" mass="18115">MIRKARLKDVKDIHRLITHFSKTGQVIPRPLGELYESVREFFVYEVPEKDLIAGACGLHIVWEDLGEIRSLVVSEEYQREGIGADLVRACLEEARELGLSRVFVLTVVPDFFLRLGFRWIEKGELPHKVWADCIRCPKFPDCDEVALIYSLEVEDRG</sequence>
<dbReference type="Gene3D" id="3.40.630.30">
    <property type="match status" value="1"/>
</dbReference>
<evidence type="ECO:0000256" key="1">
    <source>
        <dbReference type="ARBA" id="ARBA00022679"/>
    </source>
</evidence>
<dbReference type="PANTHER" id="PTHR43626">
    <property type="entry name" value="ACYL-COA N-ACYLTRANSFERASE"/>
    <property type="match status" value="1"/>
</dbReference>
<dbReference type="EMBL" id="DRMH01000041">
    <property type="protein sequence ID" value="HFC97535.1"/>
    <property type="molecule type" value="Genomic_DNA"/>
</dbReference>
<evidence type="ECO:0000313" key="4">
    <source>
        <dbReference type="EMBL" id="HFC97535.1"/>
    </source>
</evidence>
<evidence type="ECO:0000256" key="2">
    <source>
        <dbReference type="ARBA" id="ARBA00023315"/>
    </source>
</evidence>
<dbReference type="Pfam" id="PF00583">
    <property type="entry name" value="Acetyltransf_1"/>
    <property type="match status" value="1"/>
</dbReference>
<dbReference type="SUPFAM" id="SSF55729">
    <property type="entry name" value="Acyl-CoA N-acyltransferases (Nat)"/>
    <property type="match status" value="1"/>
</dbReference>
<organism evidence="4">
    <name type="scientific">Thermosulfurimonas dismutans</name>
    <dbReference type="NCBI Taxonomy" id="999894"/>
    <lineage>
        <taxon>Bacteria</taxon>
        <taxon>Pseudomonadati</taxon>
        <taxon>Thermodesulfobacteriota</taxon>
        <taxon>Thermodesulfobacteria</taxon>
        <taxon>Thermodesulfobacteriales</taxon>
        <taxon>Thermodesulfobacteriaceae</taxon>
        <taxon>Thermosulfurimonas</taxon>
    </lineage>
</organism>
<keyword evidence="2" id="KW-0012">Acyltransferase</keyword>
<accession>A0A7C3CMK2</accession>
<evidence type="ECO:0000259" key="3">
    <source>
        <dbReference type="PROSITE" id="PS51186"/>
    </source>
</evidence>
<comment type="caution">
    <text evidence="4">The sequence shown here is derived from an EMBL/GenBank/DDBJ whole genome shotgun (WGS) entry which is preliminary data.</text>
</comment>
<name>A0A7C3CMK2_9BACT</name>
<protein>
    <submittedName>
        <fullName evidence="4">N-acetyltransferase</fullName>
    </submittedName>
</protein>
<dbReference type="InterPro" id="IPR045039">
    <property type="entry name" value="NSI-like"/>
</dbReference>
<gene>
    <name evidence="4" type="ORF">ENJ40_03615</name>
</gene>
<proteinExistence type="predicted"/>
<dbReference type="Proteomes" id="UP000886043">
    <property type="component" value="Unassembled WGS sequence"/>
</dbReference>
<dbReference type="CDD" id="cd04301">
    <property type="entry name" value="NAT_SF"/>
    <property type="match status" value="1"/>
</dbReference>
<dbReference type="InterPro" id="IPR000182">
    <property type="entry name" value="GNAT_dom"/>
</dbReference>
<dbReference type="GO" id="GO:0008080">
    <property type="term" value="F:N-acetyltransferase activity"/>
    <property type="evidence" value="ECO:0007669"/>
    <property type="project" value="InterPro"/>
</dbReference>
<keyword evidence="1" id="KW-0808">Transferase</keyword>
<dbReference type="NCBIfam" id="NF005840">
    <property type="entry name" value="PRK07757.1"/>
    <property type="match status" value="1"/>
</dbReference>
<dbReference type="PROSITE" id="PS51186">
    <property type="entry name" value="GNAT"/>
    <property type="match status" value="1"/>
</dbReference>